<proteinExistence type="predicted"/>
<dbReference type="EMBL" id="JAAAUQ010000912">
    <property type="protein sequence ID" value="KAF9146329.1"/>
    <property type="molecule type" value="Genomic_DNA"/>
</dbReference>
<accession>A0A9P5V8D4</accession>
<evidence type="ECO:0000313" key="3">
    <source>
        <dbReference type="Proteomes" id="UP000748756"/>
    </source>
</evidence>
<protein>
    <submittedName>
        <fullName evidence="2">Uncharacterized protein</fullName>
    </submittedName>
</protein>
<dbReference type="OrthoDB" id="9973021at2759"/>
<dbReference type="Gene3D" id="3.80.10.10">
    <property type="entry name" value="Ribonuclease Inhibitor"/>
    <property type="match status" value="1"/>
</dbReference>
<dbReference type="InterPro" id="IPR032675">
    <property type="entry name" value="LRR_dom_sf"/>
</dbReference>
<evidence type="ECO:0000256" key="1">
    <source>
        <dbReference type="SAM" id="MobiDB-lite"/>
    </source>
</evidence>
<dbReference type="Proteomes" id="UP000748756">
    <property type="component" value="Unassembled WGS sequence"/>
</dbReference>
<keyword evidence="3" id="KW-1185">Reference proteome</keyword>
<name>A0A9P5V8D4_9FUNG</name>
<organism evidence="2 3">
    <name type="scientific">Linnemannia schmuckeri</name>
    <dbReference type="NCBI Taxonomy" id="64567"/>
    <lineage>
        <taxon>Eukaryota</taxon>
        <taxon>Fungi</taxon>
        <taxon>Fungi incertae sedis</taxon>
        <taxon>Mucoromycota</taxon>
        <taxon>Mortierellomycotina</taxon>
        <taxon>Mortierellomycetes</taxon>
        <taxon>Mortierellales</taxon>
        <taxon>Mortierellaceae</taxon>
        <taxon>Linnemannia</taxon>
    </lineage>
</organism>
<gene>
    <name evidence="2" type="ORF">BG015_011627</name>
</gene>
<feature type="region of interest" description="Disordered" evidence="1">
    <location>
        <begin position="27"/>
        <end position="59"/>
    </location>
</feature>
<feature type="region of interest" description="Disordered" evidence="1">
    <location>
        <begin position="476"/>
        <end position="496"/>
    </location>
</feature>
<comment type="caution">
    <text evidence="2">The sequence shown here is derived from an EMBL/GenBank/DDBJ whole genome shotgun (WGS) entry which is preliminary data.</text>
</comment>
<reference evidence="2" key="1">
    <citation type="journal article" date="2020" name="Fungal Divers.">
        <title>Resolving the Mortierellaceae phylogeny through synthesis of multi-gene phylogenetics and phylogenomics.</title>
        <authorList>
            <person name="Vandepol N."/>
            <person name="Liber J."/>
            <person name="Desiro A."/>
            <person name="Na H."/>
            <person name="Kennedy M."/>
            <person name="Barry K."/>
            <person name="Grigoriev I.V."/>
            <person name="Miller A.N."/>
            <person name="O'Donnell K."/>
            <person name="Stajich J.E."/>
            <person name="Bonito G."/>
        </authorList>
    </citation>
    <scope>NUCLEOTIDE SEQUENCE</scope>
    <source>
        <strain evidence="2">NRRL 6426</strain>
    </source>
</reference>
<dbReference type="AlphaFoldDB" id="A0A9P5V8D4"/>
<sequence length="551" mass="63103">MDDGDENGEILLDFISQADSIIIRVDKLDPSPDTQRQHQRHRQERWRPDGSGPNLPCPQHQYPDRQGLCILDLTATFLDHCVDCLVSPPCRPSRSTRWSIGISLTSSPSFKACPNIEELSIKPTGAVIKGYSRESSRHAHVTALTSSQEHDLSSGTNALSTPTRLQTYILHNLAVTLPALDAFLYIIRLVDTHCPNLKTFHLSMPYGSRYSPGLGSREVVAILETFPYMEKYNLTDEAFSPNLLKTLETAGLTNRITILNFLPTLQDNDADVRLKIPLSKILYSFENLVHLRTPNAVYCVEDMDLHDVLEQLRQASPYARIDYSSQHRHIPTDDPAVARKYIWACRELQTLHMSIKHQETHSIDAPMSSLIVFGFLSRMAPWLQELRLKSRRFNLTFEGGMALLARLQDLERIWIITDDIWRRYKGISAPEDATKGSMMVERDREQGMDLTKLGHSDDLLEWMDDYYMDYKAKTTKSTTTDPCHSKKESRGSSSSIPPKLGSFWIYVSEERSKEFFRKVEEDLTKKVRPNVDLQFCRSPQNPYYLTTLQLY</sequence>
<evidence type="ECO:0000313" key="2">
    <source>
        <dbReference type="EMBL" id="KAF9146329.1"/>
    </source>
</evidence>